<keyword evidence="3" id="KW-0378">Hydrolase</keyword>
<dbReference type="STRING" id="757424.Hsero_3328"/>
<dbReference type="EMBL" id="CP002039">
    <property type="protein sequence ID" value="ADJ64809.1"/>
    <property type="molecule type" value="Genomic_DNA"/>
</dbReference>
<dbReference type="GO" id="GO:0006508">
    <property type="term" value="P:proteolysis"/>
    <property type="evidence" value="ECO:0007669"/>
    <property type="project" value="UniProtKB-KW"/>
</dbReference>
<evidence type="ECO:0000256" key="4">
    <source>
        <dbReference type="ARBA" id="ARBA00022807"/>
    </source>
</evidence>
<dbReference type="InterPro" id="IPR038765">
    <property type="entry name" value="Papain-like_cys_pep_sf"/>
</dbReference>
<evidence type="ECO:0000256" key="1">
    <source>
        <dbReference type="ARBA" id="ARBA00007074"/>
    </source>
</evidence>
<feature type="chain" id="PRO_5003115769" evidence="5">
    <location>
        <begin position="32"/>
        <end position="189"/>
    </location>
</feature>
<dbReference type="OrthoDB" id="9807055at2"/>
<accession>D8J226</accession>
<dbReference type="SUPFAM" id="SSF54001">
    <property type="entry name" value="Cysteine proteinases"/>
    <property type="match status" value="1"/>
</dbReference>
<dbReference type="InterPro" id="IPR000064">
    <property type="entry name" value="NLP_P60_dom"/>
</dbReference>
<evidence type="ECO:0000313" key="7">
    <source>
        <dbReference type="EMBL" id="ADJ64809.1"/>
    </source>
</evidence>
<protein>
    <submittedName>
        <fullName evidence="7">Transmembrane protein</fullName>
    </submittedName>
</protein>
<dbReference type="Gene3D" id="3.90.1720.10">
    <property type="entry name" value="endopeptidase domain like (from Nostoc punctiforme)"/>
    <property type="match status" value="1"/>
</dbReference>
<dbReference type="PANTHER" id="PTHR47053">
    <property type="entry name" value="MUREIN DD-ENDOPEPTIDASE MEPH-RELATED"/>
    <property type="match status" value="1"/>
</dbReference>
<keyword evidence="5" id="KW-0732">Signal</keyword>
<evidence type="ECO:0000256" key="2">
    <source>
        <dbReference type="ARBA" id="ARBA00022670"/>
    </source>
</evidence>
<keyword evidence="4" id="KW-0788">Thiol protease</keyword>
<dbReference type="Proteomes" id="UP000000329">
    <property type="component" value="Chromosome"/>
</dbReference>
<dbReference type="PROSITE" id="PS51935">
    <property type="entry name" value="NLPC_P60"/>
    <property type="match status" value="1"/>
</dbReference>
<evidence type="ECO:0000313" key="8">
    <source>
        <dbReference type="Proteomes" id="UP000000329"/>
    </source>
</evidence>
<feature type="signal peptide" evidence="5">
    <location>
        <begin position="1"/>
        <end position="31"/>
    </location>
</feature>
<keyword evidence="8" id="KW-1185">Reference proteome</keyword>
<dbReference type="GO" id="GO:0008234">
    <property type="term" value="F:cysteine-type peptidase activity"/>
    <property type="evidence" value="ECO:0007669"/>
    <property type="project" value="UniProtKB-KW"/>
</dbReference>
<dbReference type="KEGG" id="hse:Hsero_3328"/>
<comment type="similarity">
    <text evidence="1">Belongs to the peptidase C40 family.</text>
</comment>
<name>D8J226_HERSS</name>
<dbReference type="AlphaFoldDB" id="D8J226"/>
<evidence type="ECO:0000256" key="3">
    <source>
        <dbReference type="ARBA" id="ARBA00022801"/>
    </source>
</evidence>
<keyword evidence="2" id="KW-0645">Protease</keyword>
<gene>
    <name evidence="7" type="ordered locus">Hsero_3328</name>
</gene>
<dbReference type="eggNOG" id="COG0791">
    <property type="taxonomic scope" value="Bacteria"/>
</dbReference>
<evidence type="ECO:0000256" key="5">
    <source>
        <dbReference type="SAM" id="SignalP"/>
    </source>
</evidence>
<feature type="domain" description="NlpC/P60" evidence="6">
    <location>
        <begin position="64"/>
        <end position="188"/>
    </location>
</feature>
<dbReference type="InterPro" id="IPR051202">
    <property type="entry name" value="Peptidase_C40"/>
</dbReference>
<dbReference type="Pfam" id="PF00877">
    <property type="entry name" value="NLPC_P60"/>
    <property type="match status" value="1"/>
</dbReference>
<sequence length="189" mass="20223">MTGRVRIASMRMAVAPSCLSPLAARCTAVCAALVLAACSTTPTAPPIERLPGAPQSQAPALPATENGNEVALYALSLIDTGYRFGGKNPSAGLDCSGMVSYIFGQAANYRISGSAADIARQGRQIDPSQLRAGDLVFFNTMNRPFSHVGIYLGDGRFVHAPSTNGKVHITRMDNPYFSRRFEMARTYFN</sequence>
<evidence type="ECO:0000259" key="6">
    <source>
        <dbReference type="PROSITE" id="PS51935"/>
    </source>
</evidence>
<organism evidence="7 8">
    <name type="scientific">Herbaspirillum seropedicae (strain SmR1)</name>
    <dbReference type="NCBI Taxonomy" id="757424"/>
    <lineage>
        <taxon>Bacteria</taxon>
        <taxon>Pseudomonadati</taxon>
        <taxon>Pseudomonadota</taxon>
        <taxon>Betaproteobacteria</taxon>
        <taxon>Burkholderiales</taxon>
        <taxon>Oxalobacteraceae</taxon>
        <taxon>Herbaspirillum</taxon>
    </lineage>
</organism>
<dbReference type="PANTHER" id="PTHR47053:SF1">
    <property type="entry name" value="MUREIN DD-ENDOPEPTIDASE MEPH-RELATED"/>
    <property type="match status" value="1"/>
</dbReference>
<reference evidence="7 8" key="1">
    <citation type="submission" date="2010-04" db="EMBL/GenBank/DDBJ databases">
        <title>The genome of Herbaspirillum seropedicae SmR1, an endophytic, nitrogen-fixing, plant-growth promoting beta-Proteobacteria.</title>
        <authorList>
            <person name="Pedrosa F.O."/>
            <person name="Monteiro R.A."/>
            <person name="Wassem R."/>
            <person name="Cruz L.M."/>
            <person name="Ayub R.A."/>
            <person name="Colauto N.B."/>
            <person name="Fernandez M.A."/>
            <person name="Fungaro M.H.P."/>
            <person name="Grisard E.C."/>
            <person name="Hungria M."/>
            <person name="Madeira H.M.F."/>
            <person name="Nodari R.O."/>
            <person name="Osaku C.A."/>
            <person name="Petzl-Erler M.L."/>
            <person name="Terenzi H."/>
            <person name="Vieira L.G.E."/>
            <person name="Almeida M.I.M."/>
            <person name="Alves L.R."/>
            <person name="Arantes O.M.N."/>
            <person name="Balsanelli E."/>
            <person name="Barcellos F.G."/>
            <person name="Baura V.A."/>
            <person name="Binde D.R."/>
            <person name="Campo R.J."/>
            <person name="Chubatsu L.S."/>
            <person name="Chueire L.M.O."/>
            <person name="Ciferri R.R."/>
            <person name="Correa L.C."/>
            <person name="da Conceicao Silva J.L."/>
            <person name="Dabul A.N.G."/>
            <person name="Dambros B.P."/>
            <person name="Faoro H."/>
            <person name="Favetti A."/>
            <person name="Friedermann G."/>
            <person name="Furlaneto M.C."/>
            <person name="Gasques L.S."/>
            <person name="Gimenes C.C.T."/>
            <person name="Gioppo N.M.R."/>
            <person name="Glienke-Blanco C."/>
            <person name="Godoy L.P."/>
            <person name="Guerra M.P."/>
            <person name="Karp S."/>
            <person name="Kava-Cordeiro V."/>
            <person name="Margarido V.P."/>
            <person name="Mathioni S.M."/>
            <person name="Menck-Soares M.A."/>
            <person name="Murace N.K."/>
            <person name="Nicolas M.F."/>
            <person name="Oliveira C.E.C."/>
            <person name="Pagnan N.A.B."/>
            <person name="Pamphile J.A."/>
            <person name="Patussi E.V."/>
            <person name="Pereira L.F.P."/>
            <person name="Pereira-Ferrari L."/>
            <person name="Pinto F.G.S."/>
            <person name="Precoma C."/>
            <person name="Prioli A.J."/>
            <person name="Prioli S.M.A.P."/>
            <person name="Raittz R.T."/>
            <person name="Ramos H.J.O."/>
            <person name="Ribeiro E.M.S.F."/>
            <person name="Rigo L.U."/>
            <person name="Rocha C.L.M.S.C."/>
            <person name="Rocha S.N."/>
            <person name="Santos K."/>
            <person name="Satori D."/>
            <person name="Silva A.G."/>
            <person name="Simao R.C.G."/>
            <person name="Soares M.A.M."/>
            <person name="Souza E.M."/>
            <person name="Steffens M.B.R."/>
            <person name="Steindel M."/>
            <person name="Tadra-Sfeir M.Z."/>
            <person name="Takahashi E.K."/>
            <person name="Torres R.A."/>
            <person name="Valle J.S."/>
            <person name="Vernal J.I."/>
            <person name="Vilas-Boas L.A."/>
            <person name="Watanabe M.A.E."/>
            <person name="Weiss V.A."/>
            <person name="Yates M.A."/>
            <person name="Souza E.M."/>
        </authorList>
    </citation>
    <scope>NUCLEOTIDE SEQUENCE [LARGE SCALE GENOMIC DNA]</scope>
    <source>
        <strain evidence="7 8">SmR1</strain>
    </source>
</reference>
<keyword evidence="7" id="KW-0812">Transmembrane</keyword>
<keyword evidence="7" id="KW-0472">Membrane</keyword>
<proteinExistence type="inferred from homology"/>
<dbReference type="HOGENOM" id="CLU_016043_7_0_4"/>